<organism evidence="1 2">
    <name type="scientific">Heterorhabditis bacteriophora</name>
    <name type="common">Entomopathogenic nematode worm</name>
    <dbReference type="NCBI Taxonomy" id="37862"/>
    <lineage>
        <taxon>Eukaryota</taxon>
        <taxon>Metazoa</taxon>
        <taxon>Ecdysozoa</taxon>
        <taxon>Nematoda</taxon>
        <taxon>Chromadorea</taxon>
        <taxon>Rhabditida</taxon>
        <taxon>Rhabditina</taxon>
        <taxon>Rhabditomorpha</taxon>
        <taxon>Strongyloidea</taxon>
        <taxon>Heterorhabditidae</taxon>
        <taxon>Heterorhabditis</taxon>
    </lineage>
</organism>
<dbReference type="GO" id="GO:0016020">
    <property type="term" value="C:membrane"/>
    <property type="evidence" value="ECO:0007669"/>
    <property type="project" value="TreeGrafter"/>
</dbReference>
<reference evidence="2" key="1">
    <citation type="submission" date="2016-11" db="UniProtKB">
        <authorList>
            <consortium name="WormBaseParasite"/>
        </authorList>
    </citation>
    <scope>IDENTIFICATION</scope>
</reference>
<sequence length="128" mass="13829">MDGCGLDENEALHMVEVDDLVEVRSNSHRAVSSGEPSLDGSIDVDEERGALSDSDITHVARTQTLAAQVKGPSSDALEESCRLEAAERDRNSEWEDVLGSGQLLKKIIQAGVSDERAHDGQWVTIRAS</sequence>
<dbReference type="InterPro" id="IPR050754">
    <property type="entry name" value="FKBP4/5/8-like"/>
</dbReference>
<dbReference type="PANTHER" id="PTHR46512">
    <property type="entry name" value="PEPTIDYLPROLYL ISOMERASE"/>
    <property type="match status" value="1"/>
</dbReference>
<dbReference type="Proteomes" id="UP000095283">
    <property type="component" value="Unplaced"/>
</dbReference>
<dbReference type="GO" id="GO:0005740">
    <property type="term" value="C:mitochondrial envelope"/>
    <property type="evidence" value="ECO:0007669"/>
    <property type="project" value="TreeGrafter"/>
</dbReference>
<dbReference type="GO" id="GO:0012505">
    <property type="term" value="C:endomembrane system"/>
    <property type="evidence" value="ECO:0007669"/>
    <property type="project" value="TreeGrafter"/>
</dbReference>
<keyword evidence="1" id="KW-1185">Reference proteome</keyword>
<name>A0A1I7XQ59_HETBA</name>
<proteinExistence type="predicted"/>
<dbReference type="GO" id="GO:0044183">
    <property type="term" value="F:protein folding chaperone"/>
    <property type="evidence" value="ECO:0007669"/>
    <property type="project" value="TreeGrafter"/>
</dbReference>
<dbReference type="PANTHER" id="PTHR46512:SF1">
    <property type="entry name" value="PEPTIDYLPROLYL ISOMERASE"/>
    <property type="match status" value="1"/>
</dbReference>
<dbReference type="WBParaSite" id="Hba_19479">
    <property type="protein sequence ID" value="Hba_19479"/>
    <property type="gene ID" value="Hba_19479"/>
</dbReference>
<dbReference type="GO" id="GO:0005829">
    <property type="term" value="C:cytosol"/>
    <property type="evidence" value="ECO:0007669"/>
    <property type="project" value="TreeGrafter"/>
</dbReference>
<dbReference type="AlphaFoldDB" id="A0A1I7XQ59"/>
<evidence type="ECO:0000313" key="2">
    <source>
        <dbReference type="WBParaSite" id="Hba_19479"/>
    </source>
</evidence>
<evidence type="ECO:0000313" key="1">
    <source>
        <dbReference type="Proteomes" id="UP000095283"/>
    </source>
</evidence>
<protein>
    <submittedName>
        <fullName evidence="2">Uncharacterized protein</fullName>
    </submittedName>
</protein>
<accession>A0A1I7XQ59</accession>
<dbReference type="GO" id="GO:0043066">
    <property type="term" value="P:negative regulation of apoptotic process"/>
    <property type="evidence" value="ECO:0007669"/>
    <property type="project" value="TreeGrafter"/>
</dbReference>